<dbReference type="Proteomes" id="UP000593567">
    <property type="component" value="Unassembled WGS sequence"/>
</dbReference>
<keyword evidence="1" id="KW-1133">Transmembrane helix</keyword>
<evidence type="ECO:0000313" key="2">
    <source>
        <dbReference type="EMBL" id="KAF6035436.1"/>
    </source>
</evidence>
<keyword evidence="1" id="KW-0472">Membrane</keyword>
<protein>
    <submittedName>
        <fullName evidence="2">Uncharacterized protein</fullName>
    </submittedName>
</protein>
<feature type="transmembrane region" description="Helical" evidence="1">
    <location>
        <begin position="15"/>
        <end position="32"/>
    </location>
</feature>
<name>A0A7J7KD21_BUGNE</name>
<accession>A0A7J7KD21</accession>
<comment type="caution">
    <text evidence="2">The sequence shown here is derived from an EMBL/GenBank/DDBJ whole genome shotgun (WGS) entry which is preliminary data.</text>
</comment>
<keyword evidence="3" id="KW-1185">Reference proteome</keyword>
<dbReference type="AlphaFoldDB" id="A0A7J7KD21"/>
<dbReference type="EMBL" id="VXIV02000878">
    <property type="protein sequence ID" value="KAF6035436.1"/>
    <property type="molecule type" value="Genomic_DNA"/>
</dbReference>
<evidence type="ECO:0000313" key="3">
    <source>
        <dbReference type="Proteomes" id="UP000593567"/>
    </source>
</evidence>
<evidence type="ECO:0000256" key="1">
    <source>
        <dbReference type="SAM" id="Phobius"/>
    </source>
</evidence>
<keyword evidence="1" id="KW-0812">Transmembrane</keyword>
<reference evidence="2" key="1">
    <citation type="submission" date="2020-06" db="EMBL/GenBank/DDBJ databases">
        <title>Draft genome of Bugula neritina, a colonial animal packing powerful symbionts and potential medicines.</title>
        <authorList>
            <person name="Rayko M."/>
        </authorList>
    </citation>
    <scope>NUCLEOTIDE SEQUENCE [LARGE SCALE GENOMIC DNA]</scope>
    <source>
        <strain evidence="2">Kwan_BN1</strain>
    </source>
</reference>
<proteinExistence type="predicted"/>
<organism evidence="2 3">
    <name type="scientific">Bugula neritina</name>
    <name type="common">Brown bryozoan</name>
    <name type="synonym">Sertularia neritina</name>
    <dbReference type="NCBI Taxonomy" id="10212"/>
    <lineage>
        <taxon>Eukaryota</taxon>
        <taxon>Metazoa</taxon>
        <taxon>Spiralia</taxon>
        <taxon>Lophotrochozoa</taxon>
        <taxon>Bryozoa</taxon>
        <taxon>Gymnolaemata</taxon>
        <taxon>Cheilostomatida</taxon>
        <taxon>Flustrina</taxon>
        <taxon>Buguloidea</taxon>
        <taxon>Bugulidae</taxon>
        <taxon>Bugula</taxon>
    </lineage>
</organism>
<sequence length="67" mass="7836">MTSLDMSPTMTSLDMFRTSILTYYIKMYLITWSKCKKKMFLPARLTKEFGISSAKEYRFAPSSKFEG</sequence>
<gene>
    <name evidence="2" type="ORF">EB796_006256</name>
</gene>